<dbReference type="AlphaFoldDB" id="A0A2W5T441"/>
<dbReference type="SUPFAM" id="SSF55781">
    <property type="entry name" value="GAF domain-like"/>
    <property type="match status" value="1"/>
</dbReference>
<dbReference type="NCBIfam" id="TIGR00254">
    <property type="entry name" value="GGDEF"/>
    <property type="match status" value="1"/>
</dbReference>
<gene>
    <name evidence="2" type="ORF">DI536_21135</name>
</gene>
<dbReference type="Proteomes" id="UP000249061">
    <property type="component" value="Unassembled WGS sequence"/>
</dbReference>
<dbReference type="InterPro" id="IPR029787">
    <property type="entry name" value="Nucleotide_cyclase"/>
</dbReference>
<dbReference type="SUPFAM" id="SSF55073">
    <property type="entry name" value="Nucleotide cyclase"/>
    <property type="match status" value="1"/>
</dbReference>
<comment type="caution">
    <text evidence="2">The sequence shown here is derived from an EMBL/GenBank/DDBJ whole genome shotgun (WGS) entry which is preliminary data.</text>
</comment>
<dbReference type="Pfam" id="PF00990">
    <property type="entry name" value="GGDEF"/>
    <property type="match status" value="1"/>
</dbReference>
<dbReference type="InterPro" id="IPR000160">
    <property type="entry name" value="GGDEF_dom"/>
</dbReference>
<proteinExistence type="predicted"/>
<organism evidence="2 3">
    <name type="scientific">Archangium gephyra</name>
    <dbReference type="NCBI Taxonomy" id="48"/>
    <lineage>
        <taxon>Bacteria</taxon>
        <taxon>Pseudomonadati</taxon>
        <taxon>Myxococcota</taxon>
        <taxon>Myxococcia</taxon>
        <taxon>Myxococcales</taxon>
        <taxon>Cystobacterineae</taxon>
        <taxon>Archangiaceae</taxon>
        <taxon>Archangium</taxon>
    </lineage>
</organism>
<feature type="domain" description="GGDEF" evidence="1">
    <location>
        <begin position="168"/>
        <end position="302"/>
    </location>
</feature>
<dbReference type="Gene3D" id="3.30.450.40">
    <property type="match status" value="1"/>
</dbReference>
<sequence>MTLEQRCLAIVGVTEIESLQERVLSEFASLCAAQSGALWVSGERVGMRLRAWRGMLDRAALPELVDPSLVQAHAWKADTSLLVPLITPGGELIALVQLSDPISGAFADELLTACETFGQFAATAIKTATRFAQLQRQGLRDRETGAYTLSYFTDYATKEIYKARRYGRAFSLLTFSLDNLAAIRQRVGHHAVRQAQQIVLRVISQIIRDSDVVARATEHEFHVLLPETDYFGGLMFLRRALSSVLDEADARALEARVPMGLTGGVATFPRDGDDFDELLICCRRRMDERRGSLHHHLRLEPLPFWDEVELLLGNSRSPKLPDAAGEPSRRGKVADVLFEELQTEIGREFLREPMARGLLYVGGPSVKSDLPIVRALDNAPSDFAPRVYLLGRHADLQEHHAMTPVFLEGDERLARHEFLLWMGDGSAYALLQRRGRGATWGFHTSDPTLVEGLVSKLQTAYDLQPY</sequence>
<protein>
    <submittedName>
        <fullName evidence="2">Diguanylate cyclase</fullName>
    </submittedName>
</protein>
<dbReference type="Gene3D" id="3.30.70.270">
    <property type="match status" value="1"/>
</dbReference>
<accession>A0A2W5T441</accession>
<name>A0A2W5T441_9BACT</name>
<reference evidence="2 3" key="1">
    <citation type="submission" date="2017-08" db="EMBL/GenBank/DDBJ databases">
        <title>Infants hospitalized years apart are colonized by the same room-sourced microbial strains.</title>
        <authorList>
            <person name="Brooks B."/>
            <person name="Olm M.R."/>
            <person name="Firek B.A."/>
            <person name="Baker R."/>
            <person name="Thomas B.C."/>
            <person name="Morowitz M.J."/>
            <person name="Banfield J.F."/>
        </authorList>
    </citation>
    <scope>NUCLEOTIDE SEQUENCE [LARGE SCALE GENOMIC DNA]</scope>
    <source>
        <strain evidence="2">S2_003_000_R2_14</strain>
    </source>
</reference>
<dbReference type="SMART" id="SM00267">
    <property type="entry name" value="GGDEF"/>
    <property type="match status" value="1"/>
</dbReference>
<evidence type="ECO:0000313" key="2">
    <source>
        <dbReference type="EMBL" id="PZR09842.1"/>
    </source>
</evidence>
<evidence type="ECO:0000259" key="1">
    <source>
        <dbReference type="PROSITE" id="PS50887"/>
    </source>
</evidence>
<dbReference type="EMBL" id="QFQP01000019">
    <property type="protein sequence ID" value="PZR09842.1"/>
    <property type="molecule type" value="Genomic_DNA"/>
</dbReference>
<dbReference type="InterPro" id="IPR029016">
    <property type="entry name" value="GAF-like_dom_sf"/>
</dbReference>
<evidence type="ECO:0000313" key="3">
    <source>
        <dbReference type="Proteomes" id="UP000249061"/>
    </source>
</evidence>
<dbReference type="PROSITE" id="PS50887">
    <property type="entry name" value="GGDEF"/>
    <property type="match status" value="1"/>
</dbReference>
<dbReference type="InterPro" id="IPR043128">
    <property type="entry name" value="Rev_trsase/Diguanyl_cyclase"/>
</dbReference>